<name>A0AAF0E7E6_9BASI</name>
<organism evidence="1 2">
    <name type="scientific">Malassezia obtusa</name>
    <dbReference type="NCBI Taxonomy" id="76774"/>
    <lineage>
        <taxon>Eukaryota</taxon>
        <taxon>Fungi</taxon>
        <taxon>Dikarya</taxon>
        <taxon>Basidiomycota</taxon>
        <taxon>Ustilaginomycotina</taxon>
        <taxon>Malasseziomycetes</taxon>
        <taxon>Malasseziales</taxon>
        <taxon>Malasseziaceae</taxon>
        <taxon>Malassezia</taxon>
    </lineage>
</organism>
<reference evidence="1" key="1">
    <citation type="submission" date="2023-03" db="EMBL/GenBank/DDBJ databases">
        <title>Mating type loci evolution in Malassezia.</title>
        <authorList>
            <person name="Coelho M.A."/>
        </authorList>
    </citation>
    <scope>NUCLEOTIDE SEQUENCE</scope>
    <source>
        <strain evidence="1">CBS 7876</strain>
    </source>
</reference>
<dbReference type="EMBL" id="CP119941">
    <property type="protein sequence ID" value="WFD04348.1"/>
    <property type="molecule type" value="Genomic_DNA"/>
</dbReference>
<gene>
    <name evidence="1" type="ORF">MOBT1_003055</name>
</gene>
<evidence type="ECO:0000313" key="2">
    <source>
        <dbReference type="Proteomes" id="UP001214603"/>
    </source>
</evidence>
<sequence>MDRFAAFHASHFEDPARRAWFAAHMMPVPPSAHTREELEDTWTTPAYGETDAQWQARHGLAHLMPGAARMFDQSRRFRAQRAAADTGAKEAPDLDALRAQALAALHEKRQQKEASR</sequence>
<dbReference type="Proteomes" id="UP001214603">
    <property type="component" value="Chromosome 8"/>
</dbReference>
<proteinExistence type="predicted"/>
<protein>
    <submittedName>
        <fullName evidence="1">Uncharacterized protein</fullName>
    </submittedName>
</protein>
<keyword evidence="2" id="KW-1185">Reference proteome</keyword>
<dbReference type="AlphaFoldDB" id="A0AAF0E7E6"/>
<accession>A0AAF0E7E6</accession>
<evidence type="ECO:0000313" key="1">
    <source>
        <dbReference type="EMBL" id="WFD04348.1"/>
    </source>
</evidence>